<dbReference type="InterPro" id="IPR003374">
    <property type="entry name" value="ApbE-like_sf"/>
</dbReference>
<name>A0ABQ2NXV8_9BACI</name>
<keyword evidence="7 11" id="KW-0274">FAD</keyword>
<evidence type="ECO:0000256" key="3">
    <source>
        <dbReference type="ARBA" id="ARBA00016337"/>
    </source>
</evidence>
<evidence type="ECO:0000256" key="8">
    <source>
        <dbReference type="ARBA" id="ARBA00022842"/>
    </source>
</evidence>
<reference evidence="13" key="1">
    <citation type="journal article" date="2019" name="Int. J. Syst. Evol. Microbiol.">
        <title>The Global Catalogue of Microorganisms (GCM) 10K type strain sequencing project: providing services to taxonomists for standard genome sequencing and annotation.</title>
        <authorList>
            <consortium name="The Broad Institute Genomics Platform"/>
            <consortium name="The Broad Institute Genome Sequencing Center for Infectious Disease"/>
            <person name="Wu L."/>
            <person name="Ma J."/>
        </authorList>
    </citation>
    <scope>NUCLEOTIDE SEQUENCE [LARGE SCALE GENOMIC DNA]</scope>
    <source>
        <strain evidence="13">CGMCC 1.7693</strain>
    </source>
</reference>
<dbReference type="PANTHER" id="PTHR30040">
    <property type="entry name" value="THIAMINE BIOSYNTHESIS LIPOPROTEIN APBE"/>
    <property type="match status" value="1"/>
</dbReference>
<sequence length="313" mass="34980">MAMQTREIHMMGTIIQLSVQHDYADFVLEELFLRLKEYEKRFSAHDPASELMEVNKNAGMKPVKVKPSLYELIKIGKKHSTPADSSLNIAIGPLVQAWRIGFEDADVPSQTSIESLLSKTNASDIILDDKEQTVFLKHADMFIDLGALAKGFIADLLIHDLESMQVSEALINLGGNVITHGASSKHEDGYWRIGIQHPFLPRGNYIAVLKAFNQSVVTSGIYERSFTKNNQTYHHILNPQTGYPIKSEIAGLTVVSKKSVDGEIWTSRLFGKTPHQIIDTLNQLEDIEGIVVTTDSEICYTESLKSYISEMIS</sequence>
<evidence type="ECO:0000256" key="11">
    <source>
        <dbReference type="PIRNR" id="PIRNR006268"/>
    </source>
</evidence>
<dbReference type="EC" id="2.7.1.180" evidence="2 11"/>
<evidence type="ECO:0000256" key="10">
    <source>
        <dbReference type="ARBA" id="ARBA00048540"/>
    </source>
</evidence>
<organism evidence="12 13">
    <name type="scientific">Oceanobacillus neutriphilus</name>
    <dbReference type="NCBI Taxonomy" id="531815"/>
    <lineage>
        <taxon>Bacteria</taxon>
        <taxon>Bacillati</taxon>
        <taxon>Bacillota</taxon>
        <taxon>Bacilli</taxon>
        <taxon>Bacillales</taxon>
        <taxon>Bacillaceae</taxon>
        <taxon>Oceanobacillus</taxon>
    </lineage>
</organism>
<comment type="caution">
    <text evidence="12">The sequence shown here is derived from an EMBL/GenBank/DDBJ whole genome shotgun (WGS) entry which is preliminary data.</text>
</comment>
<evidence type="ECO:0000256" key="7">
    <source>
        <dbReference type="ARBA" id="ARBA00022827"/>
    </source>
</evidence>
<evidence type="ECO:0000313" key="12">
    <source>
        <dbReference type="EMBL" id="GGP13285.1"/>
    </source>
</evidence>
<gene>
    <name evidence="12" type="ORF">GCM10011346_32830</name>
</gene>
<evidence type="ECO:0000256" key="6">
    <source>
        <dbReference type="ARBA" id="ARBA00022723"/>
    </source>
</evidence>
<evidence type="ECO:0000313" key="13">
    <source>
        <dbReference type="Proteomes" id="UP000641206"/>
    </source>
</evidence>
<accession>A0ABQ2NXV8</accession>
<protein>
    <recommendedName>
        <fullName evidence="3 11">FAD:protein FMN transferase</fullName>
        <ecNumber evidence="2 11">2.7.1.180</ecNumber>
    </recommendedName>
    <alternativeName>
        <fullName evidence="9 11">Flavin transferase</fullName>
    </alternativeName>
</protein>
<comment type="similarity">
    <text evidence="11">Belongs to the ApbE family.</text>
</comment>
<dbReference type="Proteomes" id="UP000641206">
    <property type="component" value="Unassembled WGS sequence"/>
</dbReference>
<keyword evidence="4 11" id="KW-0285">Flavoprotein</keyword>
<dbReference type="PANTHER" id="PTHR30040:SF2">
    <property type="entry name" value="FAD:PROTEIN FMN TRANSFERASE"/>
    <property type="match status" value="1"/>
</dbReference>
<keyword evidence="5 11" id="KW-0808">Transferase</keyword>
<dbReference type="InterPro" id="IPR024932">
    <property type="entry name" value="ApbE"/>
</dbReference>
<dbReference type="GO" id="GO:0016740">
    <property type="term" value="F:transferase activity"/>
    <property type="evidence" value="ECO:0007669"/>
    <property type="project" value="UniProtKB-KW"/>
</dbReference>
<keyword evidence="13" id="KW-1185">Reference proteome</keyword>
<evidence type="ECO:0000256" key="1">
    <source>
        <dbReference type="ARBA" id="ARBA00001946"/>
    </source>
</evidence>
<dbReference type="RefSeq" id="WP_188735414.1">
    <property type="nucleotide sequence ID" value="NZ_BMLW01000009.1"/>
</dbReference>
<evidence type="ECO:0000256" key="2">
    <source>
        <dbReference type="ARBA" id="ARBA00011955"/>
    </source>
</evidence>
<evidence type="ECO:0000256" key="5">
    <source>
        <dbReference type="ARBA" id="ARBA00022679"/>
    </source>
</evidence>
<dbReference type="PIRSF" id="PIRSF006268">
    <property type="entry name" value="ApbE"/>
    <property type="match status" value="1"/>
</dbReference>
<proteinExistence type="inferred from homology"/>
<comment type="catalytic activity">
    <reaction evidence="10 11">
        <text>L-threonyl-[protein] + FAD = FMN-L-threonyl-[protein] + AMP + H(+)</text>
        <dbReference type="Rhea" id="RHEA:36847"/>
        <dbReference type="Rhea" id="RHEA-COMP:11060"/>
        <dbReference type="Rhea" id="RHEA-COMP:11061"/>
        <dbReference type="ChEBI" id="CHEBI:15378"/>
        <dbReference type="ChEBI" id="CHEBI:30013"/>
        <dbReference type="ChEBI" id="CHEBI:57692"/>
        <dbReference type="ChEBI" id="CHEBI:74257"/>
        <dbReference type="ChEBI" id="CHEBI:456215"/>
        <dbReference type="EC" id="2.7.1.180"/>
    </reaction>
</comment>
<dbReference type="Pfam" id="PF02424">
    <property type="entry name" value="ApbE"/>
    <property type="match status" value="1"/>
</dbReference>
<keyword evidence="6 11" id="KW-0479">Metal-binding</keyword>
<evidence type="ECO:0000256" key="4">
    <source>
        <dbReference type="ARBA" id="ARBA00022630"/>
    </source>
</evidence>
<evidence type="ECO:0000256" key="9">
    <source>
        <dbReference type="ARBA" id="ARBA00031306"/>
    </source>
</evidence>
<keyword evidence="8 11" id="KW-0460">Magnesium</keyword>
<dbReference type="EMBL" id="BMLW01000009">
    <property type="protein sequence ID" value="GGP13285.1"/>
    <property type="molecule type" value="Genomic_DNA"/>
</dbReference>
<dbReference type="Gene3D" id="3.10.520.10">
    <property type="entry name" value="ApbE-like domains"/>
    <property type="match status" value="1"/>
</dbReference>
<dbReference type="SUPFAM" id="SSF143631">
    <property type="entry name" value="ApbE-like"/>
    <property type="match status" value="1"/>
</dbReference>
<comment type="cofactor">
    <cofactor evidence="1">
        <name>Mg(2+)</name>
        <dbReference type="ChEBI" id="CHEBI:18420"/>
    </cofactor>
</comment>